<evidence type="ECO:0000256" key="2">
    <source>
        <dbReference type="PROSITE-ProRule" id="PRU00708"/>
    </source>
</evidence>
<protein>
    <submittedName>
        <fullName evidence="3">Pentatricopeptide repeat-containing protein -mitochondrial</fullName>
    </submittedName>
</protein>
<name>A0A9N7P0E7_STRHE</name>
<dbReference type="EMBL" id="CACSLK010034598">
    <property type="protein sequence ID" value="CAA0841989.1"/>
    <property type="molecule type" value="Genomic_DNA"/>
</dbReference>
<dbReference type="Pfam" id="PF20431">
    <property type="entry name" value="E_motif"/>
    <property type="match status" value="1"/>
</dbReference>
<dbReference type="PANTHER" id="PTHR47926">
    <property type="entry name" value="PENTATRICOPEPTIDE REPEAT-CONTAINING PROTEIN"/>
    <property type="match status" value="1"/>
</dbReference>
<feature type="repeat" description="PPR" evidence="2">
    <location>
        <begin position="327"/>
        <end position="361"/>
    </location>
</feature>
<dbReference type="OrthoDB" id="185373at2759"/>
<accession>A0A9N7P0E7</accession>
<dbReference type="Gene3D" id="1.25.40.10">
    <property type="entry name" value="Tetratricopeptide repeat domain"/>
    <property type="match status" value="4"/>
</dbReference>
<dbReference type="InterPro" id="IPR002885">
    <property type="entry name" value="PPR_rpt"/>
</dbReference>
<feature type="repeat" description="PPR" evidence="2">
    <location>
        <begin position="296"/>
        <end position="326"/>
    </location>
</feature>
<dbReference type="InterPro" id="IPR046960">
    <property type="entry name" value="PPR_At4g14850-like_plant"/>
</dbReference>
<gene>
    <name evidence="3" type="ORF">SHERM_07862</name>
</gene>
<dbReference type="Proteomes" id="UP001153555">
    <property type="component" value="Unassembled WGS sequence"/>
</dbReference>
<dbReference type="InterPro" id="IPR046848">
    <property type="entry name" value="E_motif"/>
</dbReference>
<sequence length="610" mass="68428">MPKFPKILTVIFSSQKSTSYYSNSYSQPHQKLLSLVEKCSSMSHLKALHAQYILRGLAHDPTSLSRLISFCSLSPSGDLQYAHNLFDKFPHPNRHMYNTLIRACSNGKYSEKAIFLYRKMVCSGIHPNEFTFPFVLKACAAWKAYGDGISAHLHAVKLGFHDSYVVVQNGLINFYVGCGRVEHARKVFDQVGFRTLVTWNSMIGGYAKMGSWKDAFLLFGGMWKNGVQPDGHTFVSLLSLCSRIYDVDFGRYVHWCIVVNGFFADVFVKNALLDMYAKCGHLEMAEAVFACTVDKNVVSWTSMISAYAKHGLVELAESIFDQMPLKNTVSWNSMISCYLQNGYYKDSLDLFYKMCDSCVVPDETTLVSALSACGHLGDLVSGKKLHDYLRDNSMQLTVTLCNSLVDMYAKCGSAELALDVFRGMQGKNVISWNIIINALASHVGQLYKIPYDVEHYACMIDMLGRGGFLNEALELVGKMEMRADVVIWGTLLGACKIHRNVEIAKVVLKQVLESETGGTGGLYVLMSNIFSEARKWDEVKKMRKLMNDRFVRKLDAVSSIDVDGCINSFMADDKKHEASNRIYLMLDQMKDQLECLNDVCGPSEELLGCC</sequence>
<organism evidence="3 4">
    <name type="scientific">Striga hermonthica</name>
    <name type="common">Purple witchweed</name>
    <name type="synonym">Buchnera hermonthica</name>
    <dbReference type="NCBI Taxonomy" id="68872"/>
    <lineage>
        <taxon>Eukaryota</taxon>
        <taxon>Viridiplantae</taxon>
        <taxon>Streptophyta</taxon>
        <taxon>Embryophyta</taxon>
        <taxon>Tracheophyta</taxon>
        <taxon>Spermatophyta</taxon>
        <taxon>Magnoliopsida</taxon>
        <taxon>eudicotyledons</taxon>
        <taxon>Gunneridae</taxon>
        <taxon>Pentapetalae</taxon>
        <taxon>asterids</taxon>
        <taxon>lamiids</taxon>
        <taxon>Lamiales</taxon>
        <taxon>Orobanchaceae</taxon>
        <taxon>Buchnereae</taxon>
        <taxon>Striga</taxon>
    </lineage>
</organism>
<dbReference type="GO" id="GO:0003723">
    <property type="term" value="F:RNA binding"/>
    <property type="evidence" value="ECO:0007669"/>
    <property type="project" value="InterPro"/>
</dbReference>
<dbReference type="FunFam" id="1.25.40.10:FF:000348">
    <property type="entry name" value="Pentatricopeptide repeat-containing protein chloroplastic"/>
    <property type="match status" value="1"/>
</dbReference>
<feature type="repeat" description="PPR" evidence="2">
    <location>
        <begin position="93"/>
        <end position="127"/>
    </location>
</feature>
<proteinExistence type="predicted"/>
<evidence type="ECO:0000256" key="1">
    <source>
        <dbReference type="ARBA" id="ARBA00022737"/>
    </source>
</evidence>
<comment type="caution">
    <text evidence="3">The sequence shown here is derived from an EMBL/GenBank/DDBJ whole genome shotgun (WGS) entry which is preliminary data.</text>
</comment>
<reference evidence="3" key="1">
    <citation type="submission" date="2019-12" db="EMBL/GenBank/DDBJ databases">
        <authorList>
            <person name="Scholes J."/>
        </authorList>
    </citation>
    <scope>NUCLEOTIDE SEQUENCE</scope>
</reference>
<dbReference type="Pfam" id="PF01535">
    <property type="entry name" value="PPR"/>
    <property type="match status" value="4"/>
</dbReference>
<dbReference type="InterPro" id="IPR011990">
    <property type="entry name" value="TPR-like_helical_dom_sf"/>
</dbReference>
<evidence type="ECO:0000313" key="3">
    <source>
        <dbReference type="EMBL" id="CAA0841989.1"/>
    </source>
</evidence>
<dbReference type="NCBIfam" id="TIGR00756">
    <property type="entry name" value="PPR"/>
    <property type="match status" value="5"/>
</dbReference>
<dbReference type="FunFam" id="1.25.40.10:FF:000470">
    <property type="entry name" value="Pentatricopeptide repeat-containing protein At5g66520"/>
    <property type="match status" value="1"/>
</dbReference>
<dbReference type="Pfam" id="PF13041">
    <property type="entry name" value="PPR_2"/>
    <property type="match status" value="3"/>
</dbReference>
<keyword evidence="1" id="KW-0677">Repeat</keyword>
<dbReference type="GO" id="GO:0099402">
    <property type="term" value="P:plant organ development"/>
    <property type="evidence" value="ECO:0007669"/>
    <property type="project" value="UniProtKB-ARBA"/>
</dbReference>
<dbReference type="PROSITE" id="PS51375">
    <property type="entry name" value="PPR"/>
    <property type="match status" value="5"/>
</dbReference>
<dbReference type="GO" id="GO:0009451">
    <property type="term" value="P:RNA modification"/>
    <property type="evidence" value="ECO:0007669"/>
    <property type="project" value="InterPro"/>
</dbReference>
<evidence type="ECO:0000313" key="4">
    <source>
        <dbReference type="Proteomes" id="UP001153555"/>
    </source>
</evidence>
<feature type="repeat" description="PPR" evidence="2">
    <location>
        <begin position="397"/>
        <end position="431"/>
    </location>
</feature>
<dbReference type="PANTHER" id="PTHR47926:SF359">
    <property type="entry name" value="PENTACOTRIPEPTIDE-REPEAT REGION OF PRORP DOMAIN-CONTAINING PROTEIN"/>
    <property type="match status" value="1"/>
</dbReference>
<dbReference type="AlphaFoldDB" id="A0A9N7P0E7"/>
<feature type="repeat" description="PPR" evidence="2">
    <location>
        <begin position="195"/>
        <end position="229"/>
    </location>
</feature>
<keyword evidence="4" id="KW-1185">Reference proteome</keyword>
<dbReference type="FunFam" id="1.25.40.10:FF:000158">
    <property type="entry name" value="pentatricopeptide repeat-containing protein At2g33680"/>
    <property type="match status" value="1"/>
</dbReference>